<dbReference type="Proteomes" id="UP001454036">
    <property type="component" value="Unassembled WGS sequence"/>
</dbReference>
<organism evidence="3 4">
    <name type="scientific">Lithospermum erythrorhizon</name>
    <name type="common">Purple gromwell</name>
    <name type="synonym">Lithospermum officinale var. erythrorhizon</name>
    <dbReference type="NCBI Taxonomy" id="34254"/>
    <lineage>
        <taxon>Eukaryota</taxon>
        <taxon>Viridiplantae</taxon>
        <taxon>Streptophyta</taxon>
        <taxon>Embryophyta</taxon>
        <taxon>Tracheophyta</taxon>
        <taxon>Spermatophyta</taxon>
        <taxon>Magnoliopsida</taxon>
        <taxon>eudicotyledons</taxon>
        <taxon>Gunneridae</taxon>
        <taxon>Pentapetalae</taxon>
        <taxon>asterids</taxon>
        <taxon>lamiids</taxon>
        <taxon>Boraginales</taxon>
        <taxon>Boraginaceae</taxon>
        <taxon>Boraginoideae</taxon>
        <taxon>Lithospermeae</taxon>
        <taxon>Lithospermum</taxon>
    </lineage>
</organism>
<sequence>MPGLDPKIRMAPSDEELIVFRTPKGVYCYKGATYLKAMQKILDDMLHKSVVRYQLKMNPLKCVFGVTSWKFLGFVVQRHGIKIEQAKIDAVVVMPEPRNLHELKSLQGKLAYLRRFISSLAEKCQAFSRLMKKGNPYVWDAACFAAFQDVKAYIMSPPVLATPIQGKPLIPYVEAQEQLVGALLAQENEEDKKNALYYLSRRMTPNELKYTPIEKLCFALIFSIQKLKQYFLAHTVKLISKANPIKYKAVKGQVLADFLADHPLTAEWELCDELSDEDVMNVEMMPPWKM</sequence>
<keyword evidence="4" id="KW-1185">Reference proteome</keyword>
<reference evidence="3 4" key="1">
    <citation type="submission" date="2024-01" db="EMBL/GenBank/DDBJ databases">
        <title>The complete chloroplast genome sequence of Lithospermum erythrorhizon: insights into the phylogenetic relationship among Boraginaceae species and the maternal lineages of purple gromwells.</title>
        <authorList>
            <person name="Okada T."/>
            <person name="Watanabe K."/>
        </authorList>
    </citation>
    <scope>NUCLEOTIDE SEQUENCE [LARGE SCALE GENOMIC DNA]</scope>
</reference>
<dbReference type="InterPro" id="IPR041577">
    <property type="entry name" value="RT_RNaseH_2"/>
</dbReference>
<dbReference type="InterPro" id="IPR043502">
    <property type="entry name" value="DNA/RNA_pol_sf"/>
</dbReference>
<evidence type="ECO:0000313" key="4">
    <source>
        <dbReference type="Proteomes" id="UP001454036"/>
    </source>
</evidence>
<dbReference type="Gene3D" id="3.30.70.270">
    <property type="match status" value="2"/>
</dbReference>
<proteinExistence type="predicted"/>
<dbReference type="Pfam" id="PF17919">
    <property type="entry name" value="RT_RNaseH_2"/>
    <property type="match status" value="1"/>
</dbReference>
<dbReference type="EMBL" id="BAABME010000193">
    <property type="protein sequence ID" value="GAA0140549.1"/>
    <property type="molecule type" value="Genomic_DNA"/>
</dbReference>
<dbReference type="PANTHER" id="PTHR37984">
    <property type="entry name" value="PROTEIN CBG26694"/>
    <property type="match status" value="1"/>
</dbReference>
<accession>A0AAV3NMF9</accession>
<dbReference type="GO" id="GO:0003824">
    <property type="term" value="F:catalytic activity"/>
    <property type="evidence" value="ECO:0007669"/>
    <property type="project" value="UniProtKB-KW"/>
</dbReference>
<evidence type="ECO:0000256" key="1">
    <source>
        <dbReference type="ARBA" id="ARBA00023268"/>
    </source>
</evidence>
<evidence type="ECO:0000313" key="3">
    <source>
        <dbReference type="EMBL" id="GAA0140549.1"/>
    </source>
</evidence>
<gene>
    <name evidence="3" type="ORF">LIER_01870</name>
</gene>
<dbReference type="AlphaFoldDB" id="A0AAV3NMF9"/>
<protein>
    <recommendedName>
        <fullName evidence="2">Reverse transcriptase/retrotransposon-derived protein RNase H-like domain-containing protein</fullName>
    </recommendedName>
</protein>
<name>A0AAV3NMF9_LITER</name>
<feature type="domain" description="Reverse transcriptase/retrotransposon-derived protein RNase H-like" evidence="2">
    <location>
        <begin position="139"/>
        <end position="237"/>
    </location>
</feature>
<evidence type="ECO:0000259" key="2">
    <source>
        <dbReference type="Pfam" id="PF17919"/>
    </source>
</evidence>
<keyword evidence="1" id="KW-0511">Multifunctional enzyme</keyword>
<dbReference type="InterPro" id="IPR050951">
    <property type="entry name" value="Retrovirus_Pol_polyprotein"/>
</dbReference>
<comment type="caution">
    <text evidence="3">The sequence shown here is derived from an EMBL/GenBank/DDBJ whole genome shotgun (WGS) entry which is preliminary data.</text>
</comment>
<dbReference type="PANTHER" id="PTHR37984:SF5">
    <property type="entry name" value="PROTEIN NYNRIN-LIKE"/>
    <property type="match status" value="1"/>
</dbReference>
<dbReference type="InterPro" id="IPR043128">
    <property type="entry name" value="Rev_trsase/Diguanyl_cyclase"/>
</dbReference>
<dbReference type="SUPFAM" id="SSF56672">
    <property type="entry name" value="DNA/RNA polymerases"/>
    <property type="match status" value="1"/>
</dbReference>